<evidence type="ECO:0000313" key="3">
    <source>
        <dbReference type="Proteomes" id="UP001551482"/>
    </source>
</evidence>
<name>A0ABV3DWP3_9ACTN</name>
<feature type="region of interest" description="Disordered" evidence="1">
    <location>
        <begin position="61"/>
        <end position="112"/>
    </location>
</feature>
<dbReference type="EMBL" id="JBEZFP010000259">
    <property type="protein sequence ID" value="MEU8140180.1"/>
    <property type="molecule type" value="Genomic_DNA"/>
</dbReference>
<dbReference type="Proteomes" id="UP001551482">
    <property type="component" value="Unassembled WGS sequence"/>
</dbReference>
<evidence type="ECO:0000313" key="2">
    <source>
        <dbReference type="EMBL" id="MEU8140180.1"/>
    </source>
</evidence>
<feature type="compositionally biased region" description="Polar residues" evidence="1">
    <location>
        <begin position="1"/>
        <end position="10"/>
    </location>
</feature>
<dbReference type="RefSeq" id="WP_358365092.1">
    <property type="nucleotide sequence ID" value="NZ_JBEZFP010000259.1"/>
</dbReference>
<keyword evidence="3" id="KW-1185">Reference proteome</keyword>
<accession>A0ABV3DWP3</accession>
<feature type="compositionally biased region" description="Basic and acidic residues" evidence="1">
    <location>
        <begin position="80"/>
        <end position="90"/>
    </location>
</feature>
<comment type="caution">
    <text evidence="2">The sequence shown here is derived from an EMBL/GenBank/DDBJ whole genome shotgun (WGS) entry which is preliminary data.</text>
</comment>
<evidence type="ECO:0000256" key="1">
    <source>
        <dbReference type="SAM" id="MobiDB-lite"/>
    </source>
</evidence>
<feature type="region of interest" description="Disordered" evidence="1">
    <location>
        <begin position="1"/>
        <end position="20"/>
    </location>
</feature>
<organism evidence="2 3">
    <name type="scientific">Streptodolium elevatio</name>
    <dbReference type="NCBI Taxonomy" id="3157996"/>
    <lineage>
        <taxon>Bacteria</taxon>
        <taxon>Bacillati</taxon>
        <taxon>Actinomycetota</taxon>
        <taxon>Actinomycetes</taxon>
        <taxon>Kitasatosporales</taxon>
        <taxon>Streptomycetaceae</taxon>
        <taxon>Streptodolium</taxon>
    </lineage>
</organism>
<proteinExistence type="predicted"/>
<sequence length="112" mass="11628">MTEPSRTTHTTDADPGIGAILDTVYGPQRVMDVLDAAQDRRTVCLRPERGGLEWTIAAAELGRVARGTDDGPRTPVPQAKKQDDSNEGSKHGGGGSDEGGNTSDGQGPADGK</sequence>
<gene>
    <name evidence="2" type="ORF">AB0C36_42695</name>
</gene>
<reference evidence="2 3" key="1">
    <citation type="submission" date="2024-06" db="EMBL/GenBank/DDBJ databases">
        <title>The Natural Products Discovery Center: Release of the First 8490 Sequenced Strains for Exploring Actinobacteria Biosynthetic Diversity.</title>
        <authorList>
            <person name="Kalkreuter E."/>
            <person name="Kautsar S.A."/>
            <person name="Yang D."/>
            <person name="Bader C.D."/>
            <person name="Teijaro C.N."/>
            <person name="Fluegel L."/>
            <person name="Davis C.M."/>
            <person name="Simpson J.R."/>
            <person name="Lauterbach L."/>
            <person name="Steele A.D."/>
            <person name="Gui C."/>
            <person name="Meng S."/>
            <person name="Li G."/>
            <person name="Viehrig K."/>
            <person name="Ye F."/>
            <person name="Su P."/>
            <person name="Kiefer A.F."/>
            <person name="Nichols A."/>
            <person name="Cepeda A.J."/>
            <person name="Yan W."/>
            <person name="Fan B."/>
            <person name="Jiang Y."/>
            <person name="Adhikari A."/>
            <person name="Zheng C.-J."/>
            <person name="Schuster L."/>
            <person name="Cowan T.M."/>
            <person name="Smanski M.J."/>
            <person name="Chevrette M.G."/>
            <person name="De Carvalho L.P.S."/>
            <person name="Shen B."/>
        </authorList>
    </citation>
    <scope>NUCLEOTIDE SEQUENCE [LARGE SCALE GENOMIC DNA]</scope>
    <source>
        <strain evidence="2 3">NPDC048946</strain>
    </source>
</reference>
<protein>
    <submittedName>
        <fullName evidence="2">Uncharacterized protein</fullName>
    </submittedName>
</protein>